<evidence type="ECO:0000256" key="5">
    <source>
        <dbReference type="ARBA" id="ARBA00022525"/>
    </source>
</evidence>
<dbReference type="AlphaFoldDB" id="A0A1B8GHZ9"/>
<evidence type="ECO:0000256" key="6">
    <source>
        <dbReference type="ARBA" id="ARBA00022617"/>
    </source>
</evidence>
<evidence type="ECO:0000256" key="2">
    <source>
        <dbReference type="ARBA" id="ARBA00004613"/>
    </source>
</evidence>
<dbReference type="SMART" id="SM00747">
    <property type="entry name" value="CFEM"/>
    <property type="match status" value="1"/>
</dbReference>
<feature type="compositionally biased region" description="Low complexity" evidence="16">
    <location>
        <begin position="121"/>
        <end position="142"/>
    </location>
</feature>
<dbReference type="STRING" id="342668.A0A1B8GHZ9"/>
<keyword evidence="14" id="KW-0449">Lipoprotein</keyword>
<keyword evidence="12 15" id="KW-1015">Disulfide bond</keyword>
<evidence type="ECO:0000256" key="7">
    <source>
        <dbReference type="ARBA" id="ARBA00022622"/>
    </source>
</evidence>
<dbReference type="Proteomes" id="UP000091956">
    <property type="component" value="Unassembled WGS sequence"/>
</dbReference>
<gene>
    <name evidence="19" type="ORF">VE01_05180</name>
</gene>
<keyword evidence="20" id="KW-1185">Reference proteome</keyword>
<accession>A0A1B8GHZ9</accession>
<feature type="compositionally biased region" description="Gly residues" evidence="16">
    <location>
        <begin position="167"/>
        <end position="177"/>
    </location>
</feature>
<dbReference type="InterPro" id="IPR008427">
    <property type="entry name" value="Extracellular_membr_CFEM_dom"/>
</dbReference>
<evidence type="ECO:0000256" key="14">
    <source>
        <dbReference type="ARBA" id="ARBA00023288"/>
    </source>
</evidence>
<feature type="domain" description="CFEM" evidence="18">
    <location>
        <begin position="1"/>
        <end position="119"/>
    </location>
</feature>
<keyword evidence="7" id="KW-0336">GPI-anchor</keyword>
<dbReference type="EMBL" id="KV460235">
    <property type="protein sequence ID" value="OBT95425.1"/>
    <property type="molecule type" value="Genomic_DNA"/>
</dbReference>
<evidence type="ECO:0000256" key="17">
    <source>
        <dbReference type="SAM" id="SignalP"/>
    </source>
</evidence>
<feature type="disulfide bond" evidence="15">
    <location>
        <begin position="43"/>
        <end position="50"/>
    </location>
</feature>
<evidence type="ECO:0000256" key="15">
    <source>
        <dbReference type="PROSITE-ProRule" id="PRU01356"/>
    </source>
</evidence>
<dbReference type="GeneID" id="28838566"/>
<dbReference type="Pfam" id="PF05730">
    <property type="entry name" value="CFEM"/>
    <property type="match status" value="1"/>
</dbReference>
<proteinExistence type="inferred from homology"/>
<dbReference type="PROSITE" id="PS52012">
    <property type="entry name" value="CFEM"/>
    <property type="match status" value="1"/>
</dbReference>
<dbReference type="GO" id="GO:0005886">
    <property type="term" value="C:plasma membrane"/>
    <property type="evidence" value="ECO:0007669"/>
    <property type="project" value="UniProtKB-SubCell"/>
</dbReference>
<evidence type="ECO:0000256" key="4">
    <source>
        <dbReference type="ARBA" id="ARBA00022475"/>
    </source>
</evidence>
<evidence type="ECO:0000256" key="13">
    <source>
        <dbReference type="ARBA" id="ARBA00023180"/>
    </source>
</evidence>
<evidence type="ECO:0000256" key="1">
    <source>
        <dbReference type="ARBA" id="ARBA00004609"/>
    </source>
</evidence>
<evidence type="ECO:0000256" key="10">
    <source>
        <dbReference type="ARBA" id="ARBA00023004"/>
    </source>
</evidence>
<evidence type="ECO:0000313" key="19">
    <source>
        <dbReference type="EMBL" id="OBT95425.1"/>
    </source>
</evidence>
<feature type="region of interest" description="Disordered" evidence="16">
    <location>
        <begin position="163"/>
        <end position="189"/>
    </location>
</feature>
<evidence type="ECO:0000256" key="9">
    <source>
        <dbReference type="ARBA" id="ARBA00022729"/>
    </source>
</evidence>
<dbReference type="GO" id="GO:0005576">
    <property type="term" value="C:extracellular region"/>
    <property type="evidence" value="ECO:0007669"/>
    <property type="project" value="UniProtKB-SubCell"/>
</dbReference>
<dbReference type="OrthoDB" id="3767534at2759"/>
<dbReference type="PANTHER" id="PTHR37928:SF2">
    <property type="entry name" value="GPI ANCHORED CFEM DOMAIN PROTEIN (AFU_ORTHOLOGUE AFUA_6G10580)"/>
    <property type="match status" value="1"/>
</dbReference>
<keyword evidence="5" id="KW-0964">Secreted</keyword>
<feature type="compositionally biased region" description="Polar residues" evidence="16">
    <location>
        <begin position="98"/>
        <end position="120"/>
    </location>
</feature>
<feature type="region of interest" description="Disordered" evidence="16">
    <location>
        <begin position="92"/>
        <end position="147"/>
    </location>
</feature>
<reference evidence="20" key="2">
    <citation type="journal article" date="2018" name="Nat. Commun.">
        <title>Extreme sensitivity to ultraviolet light in the fungal pathogen causing white-nose syndrome of bats.</title>
        <authorList>
            <person name="Palmer J.M."/>
            <person name="Drees K.P."/>
            <person name="Foster J.T."/>
            <person name="Lindner D.L."/>
        </authorList>
    </citation>
    <scope>NUCLEOTIDE SEQUENCE [LARGE SCALE GENOMIC DNA]</scope>
    <source>
        <strain evidence="20">UAMH 10579</strain>
    </source>
</reference>
<keyword evidence="11" id="KW-0472">Membrane</keyword>
<evidence type="ECO:0000313" key="20">
    <source>
        <dbReference type="Proteomes" id="UP000091956"/>
    </source>
</evidence>
<dbReference type="GO" id="GO:0098552">
    <property type="term" value="C:side of membrane"/>
    <property type="evidence" value="ECO:0007669"/>
    <property type="project" value="UniProtKB-KW"/>
</dbReference>
<organism evidence="19 20">
    <name type="scientific">Pseudogymnoascus verrucosus</name>
    <dbReference type="NCBI Taxonomy" id="342668"/>
    <lineage>
        <taxon>Eukaryota</taxon>
        <taxon>Fungi</taxon>
        <taxon>Dikarya</taxon>
        <taxon>Ascomycota</taxon>
        <taxon>Pezizomycotina</taxon>
        <taxon>Leotiomycetes</taxon>
        <taxon>Thelebolales</taxon>
        <taxon>Thelebolaceae</taxon>
        <taxon>Pseudogymnoascus</taxon>
    </lineage>
</organism>
<protein>
    <recommendedName>
        <fullName evidence="18">CFEM domain-containing protein</fullName>
    </recommendedName>
</protein>
<evidence type="ECO:0000256" key="3">
    <source>
        <dbReference type="ARBA" id="ARBA00010031"/>
    </source>
</evidence>
<dbReference type="PANTHER" id="PTHR37928">
    <property type="entry name" value="CFEM DOMAIN PROTEIN (AFU_ORTHOLOGUE AFUA_6G14090)"/>
    <property type="match status" value="1"/>
</dbReference>
<sequence>MKYSLTFAAVALIAAVAAQDDTHGIPACAVQCILDATTKATTCGEKEFSCQCTAENQAKITSAAIGCVQDACQPADQIATLSATKALCANPPADEGTGASSSEAPVTPSSTEAPVTPSSTEAPVAPSSTEAAPEPTTTESPTGGAVGEPETVYVTVCSSTQVPGGAAPTGGNPGNGTGTTPTGPATPSFTTGAGAKLSAGLGSVAVFALAALAL</sequence>
<comment type="caution">
    <text evidence="15">Lacks conserved residue(s) required for the propagation of feature annotation.</text>
</comment>
<feature type="compositionally biased region" description="Low complexity" evidence="16">
    <location>
        <begin position="178"/>
        <end position="189"/>
    </location>
</feature>
<evidence type="ECO:0000259" key="18">
    <source>
        <dbReference type="PROSITE" id="PS52012"/>
    </source>
</evidence>
<keyword evidence="13" id="KW-0325">Glycoprotein</keyword>
<dbReference type="RefSeq" id="XP_018129158.1">
    <property type="nucleotide sequence ID" value="XM_018274645.2"/>
</dbReference>
<dbReference type="GO" id="GO:0046872">
    <property type="term" value="F:metal ion binding"/>
    <property type="evidence" value="ECO:0007669"/>
    <property type="project" value="UniProtKB-KW"/>
</dbReference>
<comment type="similarity">
    <text evidence="3">Belongs to the RBT5 family.</text>
</comment>
<feature type="signal peptide" evidence="17">
    <location>
        <begin position="1"/>
        <end position="18"/>
    </location>
</feature>
<keyword evidence="9 17" id="KW-0732">Signal</keyword>
<evidence type="ECO:0000256" key="12">
    <source>
        <dbReference type="ARBA" id="ARBA00023157"/>
    </source>
</evidence>
<name>A0A1B8GHZ9_9PEZI</name>
<keyword evidence="8" id="KW-0479">Metal-binding</keyword>
<evidence type="ECO:0000256" key="16">
    <source>
        <dbReference type="SAM" id="MobiDB-lite"/>
    </source>
</evidence>
<keyword evidence="10" id="KW-0408">Iron</keyword>
<comment type="subcellular location">
    <subcellularLocation>
        <location evidence="1">Cell membrane</location>
        <topology evidence="1">Lipid-anchor</topology>
        <topology evidence="1">GPI-anchor</topology>
    </subcellularLocation>
    <subcellularLocation>
        <location evidence="2">Secreted</location>
    </subcellularLocation>
</comment>
<feature type="chain" id="PRO_5008608598" description="CFEM domain-containing protein" evidence="17">
    <location>
        <begin position="19"/>
        <end position="214"/>
    </location>
</feature>
<reference evidence="19 20" key="1">
    <citation type="submission" date="2016-03" db="EMBL/GenBank/DDBJ databases">
        <title>Comparative genomics of Pseudogymnoascus destructans, the fungus causing white-nose syndrome of bats.</title>
        <authorList>
            <person name="Palmer J.M."/>
            <person name="Drees K.P."/>
            <person name="Foster J.T."/>
            <person name="Lindner D.L."/>
        </authorList>
    </citation>
    <scope>NUCLEOTIDE SEQUENCE [LARGE SCALE GENOMIC DNA]</scope>
    <source>
        <strain evidence="19 20">UAMH 10579</strain>
    </source>
</reference>
<dbReference type="InterPro" id="IPR051735">
    <property type="entry name" value="CFEM_domain"/>
</dbReference>
<evidence type="ECO:0000256" key="11">
    <source>
        <dbReference type="ARBA" id="ARBA00023136"/>
    </source>
</evidence>
<keyword evidence="6" id="KW-0349">Heme</keyword>
<keyword evidence="4" id="KW-1003">Cell membrane</keyword>
<evidence type="ECO:0000256" key="8">
    <source>
        <dbReference type="ARBA" id="ARBA00022723"/>
    </source>
</evidence>